<dbReference type="RefSeq" id="XP_025366395.1">
    <property type="nucleotide sequence ID" value="XM_025512083.1"/>
</dbReference>
<sequence>MEEGLDQEYYLNRTGCGVPLNRLCAVCYAAPPLSSLGILALERENPIARFHALQISLTSVPYLLNLWVWRSFFGLTWLPIVFFFAGLGWCWVAGSTAAKASASLARVPYLPFVGPRVERWIERE</sequence>
<dbReference type="GeneID" id="37033953"/>
<keyword evidence="3" id="KW-1185">Reference proteome</keyword>
<dbReference type="STRING" id="1522189.A0A316VUQ0"/>
<evidence type="ECO:0000313" key="2">
    <source>
        <dbReference type="EMBL" id="PWN39235.1"/>
    </source>
</evidence>
<dbReference type="OrthoDB" id="5546837at2759"/>
<proteinExistence type="predicted"/>
<keyword evidence="1" id="KW-1133">Transmembrane helix</keyword>
<name>A0A316VUQ0_9BASI</name>
<dbReference type="Proteomes" id="UP000245783">
    <property type="component" value="Unassembled WGS sequence"/>
</dbReference>
<accession>A0A316VUQ0</accession>
<reference evidence="2 3" key="1">
    <citation type="journal article" date="2018" name="Mol. Biol. Evol.">
        <title>Broad Genomic Sampling Reveals a Smut Pathogenic Ancestry of the Fungal Clade Ustilaginomycotina.</title>
        <authorList>
            <person name="Kijpornyongpan T."/>
            <person name="Mondo S.J."/>
            <person name="Barry K."/>
            <person name="Sandor L."/>
            <person name="Lee J."/>
            <person name="Lipzen A."/>
            <person name="Pangilinan J."/>
            <person name="LaButti K."/>
            <person name="Hainaut M."/>
            <person name="Henrissat B."/>
            <person name="Grigoriev I.V."/>
            <person name="Spatafora J.W."/>
            <person name="Aime M.C."/>
        </authorList>
    </citation>
    <scope>NUCLEOTIDE SEQUENCE [LARGE SCALE GENOMIC DNA]</scope>
    <source>
        <strain evidence="2 3">MCA 4658</strain>
    </source>
</reference>
<evidence type="ECO:0000256" key="1">
    <source>
        <dbReference type="SAM" id="Phobius"/>
    </source>
</evidence>
<dbReference type="AlphaFoldDB" id="A0A316VUQ0"/>
<organism evidence="2 3">
    <name type="scientific">Ceraceosorus guamensis</name>
    <dbReference type="NCBI Taxonomy" id="1522189"/>
    <lineage>
        <taxon>Eukaryota</taxon>
        <taxon>Fungi</taxon>
        <taxon>Dikarya</taxon>
        <taxon>Basidiomycota</taxon>
        <taxon>Ustilaginomycotina</taxon>
        <taxon>Exobasidiomycetes</taxon>
        <taxon>Ceraceosorales</taxon>
        <taxon>Ceraceosoraceae</taxon>
        <taxon>Ceraceosorus</taxon>
    </lineage>
</organism>
<keyword evidence="1" id="KW-0812">Transmembrane</keyword>
<gene>
    <name evidence="2" type="ORF">IE81DRAFT_295164</name>
</gene>
<dbReference type="EMBL" id="KZ819483">
    <property type="protein sequence ID" value="PWN39235.1"/>
    <property type="molecule type" value="Genomic_DNA"/>
</dbReference>
<protein>
    <submittedName>
        <fullName evidence="2">Uncharacterized protein</fullName>
    </submittedName>
</protein>
<dbReference type="InParanoid" id="A0A316VUQ0"/>
<keyword evidence="1" id="KW-0472">Membrane</keyword>
<evidence type="ECO:0000313" key="3">
    <source>
        <dbReference type="Proteomes" id="UP000245783"/>
    </source>
</evidence>
<feature type="transmembrane region" description="Helical" evidence="1">
    <location>
        <begin position="75"/>
        <end position="94"/>
    </location>
</feature>